<dbReference type="EMBL" id="CP016033">
    <property type="protein sequence ID" value="ANK13476.1"/>
    <property type="molecule type" value="Genomic_DNA"/>
</dbReference>
<dbReference type="OrthoDB" id="7427292at2"/>
<accession>A0A192D626</accession>
<dbReference type="KEGG" id="pns:A9D12_11630"/>
<dbReference type="AlphaFoldDB" id="A0A192D626"/>
<organism evidence="1 2">
    <name type="scientific">Erythrobacter neustonensis</name>
    <dbReference type="NCBI Taxonomy" id="1112"/>
    <lineage>
        <taxon>Bacteria</taxon>
        <taxon>Pseudomonadati</taxon>
        <taxon>Pseudomonadota</taxon>
        <taxon>Alphaproteobacteria</taxon>
        <taxon>Sphingomonadales</taxon>
        <taxon>Erythrobacteraceae</taxon>
        <taxon>Erythrobacter/Porphyrobacter group</taxon>
        <taxon>Erythrobacter</taxon>
    </lineage>
</organism>
<protein>
    <submittedName>
        <fullName evidence="1">Uncharacterized protein</fullName>
    </submittedName>
</protein>
<dbReference type="STRING" id="1112.A9D12_11630"/>
<sequence>MAQSPRTLEPELYLLFARDKRPDVAAIRAFAEGLPGLMVTHDRAVHPASGTAAASHDAEIWAELLHDGLTFDMGGLAPGPSAAFPAVRHRFDLASLPAAQDFDAVVLRPGPHLAGAGSAMPLMRSLLALACHLVREFGDLAAVIWTPANSATGRRFFESATTAWLEGGPFPALGLAAFEEASEGALESIGLAFWIGQELRIEAPLSADRVAATRLGIRVVNHLVLTGGLVNDDRITAPDGTRLLLRLSRDRAVVSVLRE</sequence>
<proteinExistence type="predicted"/>
<keyword evidence="2" id="KW-1185">Reference proteome</keyword>
<name>A0A192D626_9SPHN</name>
<dbReference type="RefSeq" id="WP_068352000.1">
    <property type="nucleotide sequence ID" value="NZ_CP016033.1"/>
</dbReference>
<evidence type="ECO:0000313" key="1">
    <source>
        <dbReference type="EMBL" id="ANK13476.1"/>
    </source>
</evidence>
<reference evidence="1 2" key="1">
    <citation type="submission" date="2016-05" db="EMBL/GenBank/DDBJ databases">
        <title>Compelete Genome Sequence of Bacteriochlorophyll-Synthesizing Bacterium Porphyrobacter neustonensis DSM 9434.</title>
        <authorList>
            <person name="Shi X.-L."/>
            <person name="Wu Y.-H."/>
            <person name="Cheng H."/>
            <person name="Xu L."/>
            <person name="Zhang X.-Q."/>
            <person name="Wang C.-S."/>
            <person name="Xu X.-W."/>
        </authorList>
    </citation>
    <scope>NUCLEOTIDE SEQUENCE [LARGE SCALE GENOMIC DNA]</scope>
    <source>
        <strain evidence="1 2">DSM 9434</strain>
    </source>
</reference>
<gene>
    <name evidence="1" type="ORF">A9D12_11630</name>
</gene>
<evidence type="ECO:0000313" key="2">
    <source>
        <dbReference type="Proteomes" id="UP000078263"/>
    </source>
</evidence>
<dbReference type="Proteomes" id="UP000078263">
    <property type="component" value="Chromosome"/>
</dbReference>